<reference evidence="1 2" key="1">
    <citation type="submission" date="2018-10" db="EMBL/GenBank/DDBJ databases">
        <title>Genomic Encyclopedia of Type Strains, Phase IV (KMG-IV): sequencing the most valuable type-strain genomes for metagenomic binning, comparative biology and taxonomic classification.</title>
        <authorList>
            <person name="Goeker M."/>
        </authorList>
    </citation>
    <scope>NUCLEOTIDE SEQUENCE [LARGE SCALE GENOMIC DNA]</scope>
    <source>
        <strain evidence="1 2">DSM 23229</strain>
    </source>
</reference>
<dbReference type="OrthoDB" id="6182822at2"/>
<proteinExistence type="predicted"/>
<dbReference type="Proteomes" id="UP000281975">
    <property type="component" value="Unassembled WGS sequence"/>
</dbReference>
<evidence type="ECO:0000313" key="2">
    <source>
        <dbReference type="Proteomes" id="UP000281975"/>
    </source>
</evidence>
<comment type="caution">
    <text evidence="1">The sequence shown here is derived from an EMBL/GenBank/DDBJ whole genome shotgun (WGS) entry which is preliminary data.</text>
</comment>
<organism evidence="1 2">
    <name type="scientific">Kushneria sinocarnis</name>
    <dbReference type="NCBI Taxonomy" id="595502"/>
    <lineage>
        <taxon>Bacteria</taxon>
        <taxon>Pseudomonadati</taxon>
        <taxon>Pseudomonadota</taxon>
        <taxon>Gammaproteobacteria</taxon>
        <taxon>Oceanospirillales</taxon>
        <taxon>Halomonadaceae</taxon>
        <taxon>Kushneria</taxon>
    </lineage>
</organism>
<accession>A0A420WU38</accession>
<dbReference type="AlphaFoldDB" id="A0A420WU38"/>
<gene>
    <name evidence="1" type="ORF">C7446_2812</name>
</gene>
<dbReference type="PROSITE" id="PS51257">
    <property type="entry name" value="PROKAR_LIPOPROTEIN"/>
    <property type="match status" value="1"/>
</dbReference>
<protein>
    <submittedName>
        <fullName evidence="1">Uncharacterized protein</fullName>
    </submittedName>
</protein>
<evidence type="ECO:0000313" key="1">
    <source>
        <dbReference type="EMBL" id="RKQ96951.1"/>
    </source>
</evidence>
<dbReference type="EMBL" id="RBIN01000008">
    <property type="protein sequence ID" value="RKQ96951.1"/>
    <property type="molecule type" value="Genomic_DNA"/>
</dbReference>
<name>A0A420WU38_9GAMM</name>
<sequence>MRDAWILLLLGVLAGMSGCAAYRTQDPLAFAGSQVLPASCRQPHPGSRLQQVSAAAGALESMGYQVRNTDADLGLVTAERRTSMPGLGAVDEPYVTGWGGRYRHGFGFGAGFGGYHSPWGVFEGDPVRLERVSVAPVDETAGTAADPALAVTREVSVVMPDGYVRYRDLELPEDFCQRLHQSIDEQLQTAHHTVEPAT</sequence>
<keyword evidence="2" id="KW-1185">Reference proteome</keyword>
<dbReference type="RefSeq" id="WP_121173720.1">
    <property type="nucleotide sequence ID" value="NZ_RBIN01000008.1"/>
</dbReference>